<reference evidence="2" key="1">
    <citation type="journal article" date="2018" name="DNA Res.">
        <title>Multiple hybrid de novo genome assembly of finger millet, an orphan allotetraploid crop.</title>
        <authorList>
            <person name="Hatakeyama M."/>
            <person name="Aluri S."/>
            <person name="Balachadran M.T."/>
            <person name="Sivarajan S.R."/>
            <person name="Patrignani A."/>
            <person name="Gruter S."/>
            <person name="Poveda L."/>
            <person name="Shimizu-Inatsugi R."/>
            <person name="Baeten J."/>
            <person name="Francoijs K.J."/>
            <person name="Nataraja K.N."/>
            <person name="Reddy Y.A.N."/>
            <person name="Phadnis S."/>
            <person name="Ravikumar R.L."/>
            <person name="Schlapbach R."/>
            <person name="Sreeman S.M."/>
            <person name="Shimizu K.K."/>
        </authorList>
    </citation>
    <scope>NUCLEOTIDE SEQUENCE</scope>
</reference>
<gene>
    <name evidence="2" type="primary">ga13964</name>
    <name evidence="2" type="ORF">PR202_ga13964</name>
</gene>
<feature type="domain" description="Reverse transcriptase zinc-binding" evidence="1">
    <location>
        <begin position="105"/>
        <end position="189"/>
    </location>
</feature>
<comment type="caution">
    <text evidence="2">The sequence shown here is derived from an EMBL/GenBank/DDBJ whole genome shotgun (WGS) entry which is preliminary data.</text>
</comment>
<dbReference type="EMBL" id="BQKI01000006">
    <property type="protein sequence ID" value="GJM97066.1"/>
    <property type="molecule type" value="Genomic_DNA"/>
</dbReference>
<dbReference type="PANTHER" id="PTHR36617">
    <property type="entry name" value="PROTEIN, PUTATIVE-RELATED"/>
    <property type="match status" value="1"/>
</dbReference>
<sequence>MFDSSVEVRLGDGNLALFWTDRWLDGKKISDIAPCLAAAVPKQHKTIRTVQEALTDNNWADDVEGALTSEVIMEYIHLWHRLLSVDLQLGVEDTVCWRWTSSGQYSTSSAYSAFFMGVTTFPLADHLWHSFAPMRCKFFIWLCLHRRLWTADRRLHRGLDTHVVCPLCGSHQEKIDHLLAECAYTRQIWRRMLDILQLGDVPLSSSVEDLWLRLRPRATRDKRSGLDSCFMLVSWMLWKERNARIFDHKLSNLDQTMHAIREVAREWQMAGVQKLRELWPLANIASPSFHVDQLSVNHNIL</sequence>
<dbReference type="InterPro" id="IPR026960">
    <property type="entry name" value="RVT-Znf"/>
</dbReference>
<dbReference type="AlphaFoldDB" id="A0AAV5CGA0"/>
<organism evidence="2 3">
    <name type="scientific">Eleusine coracana subsp. coracana</name>
    <dbReference type="NCBI Taxonomy" id="191504"/>
    <lineage>
        <taxon>Eukaryota</taxon>
        <taxon>Viridiplantae</taxon>
        <taxon>Streptophyta</taxon>
        <taxon>Embryophyta</taxon>
        <taxon>Tracheophyta</taxon>
        <taxon>Spermatophyta</taxon>
        <taxon>Magnoliopsida</taxon>
        <taxon>Liliopsida</taxon>
        <taxon>Poales</taxon>
        <taxon>Poaceae</taxon>
        <taxon>PACMAD clade</taxon>
        <taxon>Chloridoideae</taxon>
        <taxon>Cynodonteae</taxon>
        <taxon>Eleusininae</taxon>
        <taxon>Eleusine</taxon>
    </lineage>
</organism>
<dbReference type="PANTHER" id="PTHR36617:SF17">
    <property type="entry name" value="OS01G0114800 PROTEIN"/>
    <property type="match status" value="1"/>
</dbReference>
<accession>A0AAV5CGA0</accession>
<dbReference type="Proteomes" id="UP001054889">
    <property type="component" value="Unassembled WGS sequence"/>
</dbReference>
<dbReference type="Pfam" id="PF13966">
    <property type="entry name" value="zf-RVT"/>
    <property type="match status" value="1"/>
</dbReference>
<evidence type="ECO:0000259" key="1">
    <source>
        <dbReference type="Pfam" id="PF13966"/>
    </source>
</evidence>
<reference evidence="2" key="2">
    <citation type="submission" date="2021-12" db="EMBL/GenBank/DDBJ databases">
        <title>Resequencing data analysis of finger millet.</title>
        <authorList>
            <person name="Hatakeyama M."/>
            <person name="Aluri S."/>
            <person name="Balachadran M.T."/>
            <person name="Sivarajan S.R."/>
            <person name="Poveda L."/>
            <person name="Shimizu-Inatsugi R."/>
            <person name="Schlapbach R."/>
            <person name="Sreeman S.M."/>
            <person name="Shimizu K.K."/>
        </authorList>
    </citation>
    <scope>NUCLEOTIDE SEQUENCE</scope>
</reference>
<name>A0AAV5CGA0_ELECO</name>
<protein>
    <recommendedName>
        <fullName evidence="1">Reverse transcriptase zinc-binding domain-containing protein</fullName>
    </recommendedName>
</protein>
<keyword evidence="3" id="KW-1185">Reference proteome</keyword>
<proteinExistence type="predicted"/>
<evidence type="ECO:0000313" key="2">
    <source>
        <dbReference type="EMBL" id="GJM97066.1"/>
    </source>
</evidence>
<evidence type="ECO:0000313" key="3">
    <source>
        <dbReference type="Proteomes" id="UP001054889"/>
    </source>
</evidence>